<keyword evidence="2" id="KW-1185">Reference proteome</keyword>
<evidence type="ECO:0000313" key="2">
    <source>
        <dbReference type="Proteomes" id="UP000198211"/>
    </source>
</evidence>
<protein>
    <submittedName>
        <fullName evidence="1">RxLR effector protein</fullName>
    </submittedName>
</protein>
<accession>A0A225WLX7</accession>
<reference evidence="2" key="1">
    <citation type="submission" date="2017-03" db="EMBL/GenBank/DDBJ databases">
        <title>Phytopthora megakarya and P. palmivora, two closely related causual agents of cacao black pod achieved similar genome size and gene model numbers by different mechanisms.</title>
        <authorList>
            <person name="Ali S."/>
            <person name="Shao J."/>
            <person name="Larry D.J."/>
            <person name="Kronmiller B."/>
            <person name="Shen D."/>
            <person name="Strem M.D."/>
            <person name="Melnick R.L."/>
            <person name="Guiltinan M.J."/>
            <person name="Tyler B.M."/>
            <person name="Meinhardt L.W."/>
            <person name="Bailey B.A."/>
        </authorList>
    </citation>
    <scope>NUCLEOTIDE SEQUENCE [LARGE SCALE GENOMIC DNA]</scope>
    <source>
        <strain evidence="2">zdho120</strain>
    </source>
</reference>
<dbReference type="OrthoDB" id="127598at2759"/>
<evidence type="ECO:0000313" key="1">
    <source>
        <dbReference type="EMBL" id="OWZ18661.1"/>
    </source>
</evidence>
<name>A0A225WLX7_9STRA</name>
<gene>
    <name evidence="1" type="ORF">PHMEG_0007212</name>
</gene>
<comment type="caution">
    <text evidence="1">The sequence shown here is derived from an EMBL/GenBank/DDBJ whole genome shotgun (WGS) entry which is preliminary data.</text>
</comment>
<organism evidence="1 2">
    <name type="scientific">Phytophthora megakarya</name>
    <dbReference type="NCBI Taxonomy" id="4795"/>
    <lineage>
        <taxon>Eukaryota</taxon>
        <taxon>Sar</taxon>
        <taxon>Stramenopiles</taxon>
        <taxon>Oomycota</taxon>
        <taxon>Peronosporomycetes</taxon>
        <taxon>Peronosporales</taxon>
        <taxon>Peronosporaceae</taxon>
        <taxon>Phytophthora</taxon>
    </lineage>
</organism>
<sequence length="184" mass="20959">MFLNLAIKEENWCGIPVLPPGQTVRYLGYDVGHADLPKINWVKGIRSIQCRMVTAEAAATSVRDRVDLLNAIVIPSVLFTVKIFPLIRATLIQLVNMQRWFLWRKQVVENPSRHKMSPDLIITPRDAGGLGLIAIPVAIQALRIKFSMQWLIGKSDRYYEAWKRWVGLEGQISTVSSRQPTHRT</sequence>
<dbReference type="AlphaFoldDB" id="A0A225WLX7"/>
<dbReference type="EMBL" id="NBNE01000556">
    <property type="protein sequence ID" value="OWZ18661.1"/>
    <property type="molecule type" value="Genomic_DNA"/>
</dbReference>
<proteinExistence type="predicted"/>
<dbReference type="Proteomes" id="UP000198211">
    <property type="component" value="Unassembled WGS sequence"/>
</dbReference>